<dbReference type="STRING" id="571933.SAMN05216362_11428"/>
<feature type="transmembrane region" description="Helical" evidence="2">
    <location>
        <begin position="141"/>
        <end position="160"/>
    </location>
</feature>
<name>A0A1H9G555_9BACI</name>
<feature type="transmembrane region" description="Helical" evidence="2">
    <location>
        <begin position="613"/>
        <end position="631"/>
    </location>
</feature>
<feature type="transmembrane region" description="Helical" evidence="2">
    <location>
        <begin position="41"/>
        <end position="61"/>
    </location>
</feature>
<dbReference type="Proteomes" id="UP000199427">
    <property type="component" value="Unassembled WGS sequence"/>
</dbReference>
<keyword evidence="5" id="KW-1185">Reference proteome</keyword>
<feature type="transmembrane region" description="Helical" evidence="2">
    <location>
        <begin position="12"/>
        <end position="29"/>
    </location>
</feature>
<dbReference type="OrthoDB" id="9804872at2"/>
<protein>
    <submittedName>
        <fullName evidence="4">Transglutaminase-like enzyme, putative cysteine protease</fullName>
    </submittedName>
</protein>
<dbReference type="SUPFAM" id="SSF54001">
    <property type="entry name" value="Cysteine proteinases"/>
    <property type="match status" value="1"/>
</dbReference>
<dbReference type="InterPro" id="IPR052901">
    <property type="entry name" value="Bact_TGase-like"/>
</dbReference>
<keyword evidence="2" id="KW-0812">Transmembrane</keyword>
<organism evidence="4 5">
    <name type="scientific">Piscibacillus halophilus</name>
    <dbReference type="NCBI Taxonomy" id="571933"/>
    <lineage>
        <taxon>Bacteria</taxon>
        <taxon>Bacillati</taxon>
        <taxon>Bacillota</taxon>
        <taxon>Bacilli</taxon>
        <taxon>Bacillales</taxon>
        <taxon>Bacillaceae</taxon>
        <taxon>Piscibacillus</taxon>
    </lineage>
</organism>
<dbReference type="Pfam" id="PF01841">
    <property type="entry name" value="Transglut_core"/>
    <property type="match status" value="1"/>
</dbReference>
<dbReference type="InterPro" id="IPR025403">
    <property type="entry name" value="TgpA-like_C"/>
</dbReference>
<keyword evidence="2" id="KW-1133">Transmembrane helix</keyword>
<feature type="domain" description="Transglutaminase-like" evidence="3">
    <location>
        <begin position="472"/>
        <end position="550"/>
    </location>
</feature>
<dbReference type="InterPro" id="IPR002931">
    <property type="entry name" value="Transglutaminase-like"/>
</dbReference>
<keyword evidence="4" id="KW-0645">Protease</keyword>
<keyword evidence="2" id="KW-0472">Membrane</keyword>
<dbReference type="SMART" id="SM00460">
    <property type="entry name" value="TGc"/>
    <property type="match status" value="1"/>
</dbReference>
<dbReference type="InterPro" id="IPR038765">
    <property type="entry name" value="Papain-like_cys_pep_sf"/>
</dbReference>
<feature type="transmembrane region" description="Helical" evidence="2">
    <location>
        <begin position="116"/>
        <end position="134"/>
    </location>
</feature>
<keyword evidence="4" id="KW-0378">Hydrolase</keyword>
<evidence type="ECO:0000259" key="3">
    <source>
        <dbReference type="SMART" id="SM00460"/>
    </source>
</evidence>
<dbReference type="Pfam" id="PF13559">
    <property type="entry name" value="DUF4129"/>
    <property type="match status" value="1"/>
</dbReference>
<feature type="transmembrane region" description="Helical" evidence="2">
    <location>
        <begin position="198"/>
        <end position="220"/>
    </location>
</feature>
<feature type="transmembrane region" description="Helical" evidence="2">
    <location>
        <begin position="166"/>
        <end position="186"/>
    </location>
</feature>
<feature type="compositionally biased region" description="Acidic residues" evidence="1">
    <location>
        <begin position="585"/>
        <end position="599"/>
    </location>
</feature>
<gene>
    <name evidence="4" type="ORF">SAMN05216362_11428</name>
</gene>
<evidence type="ECO:0000256" key="2">
    <source>
        <dbReference type="SAM" id="Phobius"/>
    </source>
</evidence>
<sequence>MHSLKAQQWISLILYGGSLLLLLEWIFPLEEVTDTSFTSTFVMYIVLCFILSATQLPYWIVSPVKLLGLLFVMHQLYFEPTFFTKAWFELFWLDLNTNLSFLWARDWVSLTSSFRTLLFLILLWMLSYLLYYWFAVRKKPFSFILFTFIYLTVLDTFTAFDASTPIIRAFIIGVAVMGVAYLQHLLENENMRMPAMKTMVKWIGPLLIVIGFSTIIGYAAPKYDPIWPDPVPFIQSTAEGSGYGDGPGGGVQRIGYGENDERLGGGFVQDDTTVFYAQAPKSQYWKVETKDTYTGHGWTRSQDGQFEHSEGSLEGLQEYSDLVDLNDDHAQIQFVEPGFLNKLVYTYGVEHVTPVHDGMSLEFNRITGEVLSKVDGQTRLPESYEIDMQRPFFPVEEMRTVTEKGELDQYLQLPDSLPDRVVSLAEEITAEHDNRYDKAKAVEEFFSSNGFIYETQDVAVPDGDEDYVDQFLFETQVGYCDNFSTSMVVLLRSVDIPARWVKGFTEGERLTGEDYFEGHQPEYEITNNNAHSWVEVYFPNVGWVPFEPTVGFNNQSSFSYGETLDDILEEEEQDYEQPESSETPELPEGEEEEEDESDDQAVASGSMSQPLKYSLIGAGVVLLTIIIWLLMKKRLVIVSKWKKRKMENYTDVETFTEAYQFLLRALAHKGLVFGEGQTLREFAVDVDRWFGENHMSQLTAYYERAIYRDESIDSHHAEVNQLWNKLVNDVLA</sequence>
<evidence type="ECO:0000313" key="4">
    <source>
        <dbReference type="EMBL" id="SEQ45202.1"/>
    </source>
</evidence>
<evidence type="ECO:0000313" key="5">
    <source>
        <dbReference type="Proteomes" id="UP000199427"/>
    </source>
</evidence>
<proteinExistence type="predicted"/>
<dbReference type="PANTHER" id="PTHR42736">
    <property type="entry name" value="PROTEIN-GLUTAMINE GAMMA-GLUTAMYLTRANSFERASE"/>
    <property type="match status" value="1"/>
</dbReference>
<accession>A0A1H9G555</accession>
<feature type="region of interest" description="Disordered" evidence="1">
    <location>
        <begin position="571"/>
        <end position="603"/>
    </location>
</feature>
<evidence type="ECO:0000256" key="1">
    <source>
        <dbReference type="SAM" id="MobiDB-lite"/>
    </source>
</evidence>
<dbReference type="AlphaFoldDB" id="A0A1H9G555"/>
<reference evidence="4 5" key="1">
    <citation type="submission" date="2016-10" db="EMBL/GenBank/DDBJ databases">
        <authorList>
            <person name="de Groot N.N."/>
        </authorList>
    </citation>
    <scope>NUCLEOTIDE SEQUENCE [LARGE SCALE GENOMIC DNA]</scope>
    <source>
        <strain evidence="4 5">DSM 21633</strain>
    </source>
</reference>
<dbReference type="EMBL" id="FOES01000014">
    <property type="protein sequence ID" value="SEQ45202.1"/>
    <property type="molecule type" value="Genomic_DNA"/>
</dbReference>
<dbReference type="PANTHER" id="PTHR42736:SF1">
    <property type="entry name" value="PROTEIN-GLUTAMINE GAMMA-GLUTAMYLTRANSFERASE"/>
    <property type="match status" value="1"/>
</dbReference>
<dbReference type="RefSeq" id="WP_091773518.1">
    <property type="nucleotide sequence ID" value="NZ_FOES01000014.1"/>
</dbReference>
<dbReference type="Gene3D" id="3.10.620.30">
    <property type="match status" value="1"/>
</dbReference>
<dbReference type="GO" id="GO:0006508">
    <property type="term" value="P:proteolysis"/>
    <property type="evidence" value="ECO:0007669"/>
    <property type="project" value="UniProtKB-KW"/>
</dbReference>
<dbReference type="GO" id="GO:0008233">
    <property type="term" value="F:peptidase activity"/>
    <property type="evidence" value="ECO:0007669"/>
    <property type="project" value="UniProtKB-KW"/>
</dbReference>